<dbReference type="AlphaFoldDB" id="A0A2A9ERD9"/>
<organism evidence="1 2">
    <name type="scientific">Georgenia soli</name>
    <dbReference type="NCBI Taxonomy" id="638953"/>
    <lineage>
        <taxon>Bacteria</taxon>
        <taxon>Bacillati</taxon>
        <taxon>Actinomycetota</taxon>
        <taxon>Actinomycetes</taxon>
        <taxon>Micrococcales</taxon>
        <taxon>Bogoriellaceae</taxon>
        <taxon>Georgenia</taxon>
    </lineage>
</organism>
<evidence type="ECO:0000313" key="1">
    <source>
        <dbReference type="EMBL" id="PFG40820.1"/>
    </source>
</evidence>
<protein>
    <recommendedName>
        <fullName evidence="3">3-methyladenine DNA glycosylase</fullName>
    </recommendedName>
</protein>
<reference evidence="1 2" key="1">
    <citation type="submission" date="2017-10" db="EMBL/GenBank/DDBJ databases">
        <title>Sequencing the genomes of 1000 actinobacteria strains.</title>
        <authorList>
            <person name="Klenk H.-P."/>
        </authorList>
    </citation>
    <scope>NUCLEOTIDE SEQUENCE [LARGE SCALE GENOMIC DNA]</scope>
    <source>
        <strain evidence="1 2">DSM 21838</strain>
    </source>
</reference>
<dbReference type="OrthoDB" id="9790578at2"/>
<dbReference type="EMBL" id="PDJI01000004">
    <property type="protein sequence ID" value="PFG40820.1"/>
    <property type="molecule type" value="Genomic_DNA"/>
</dbReference>
<name>A0A2A9ERD9_9MICO</name>
<evidence type="ECO:0000313" key="2">
    <source>
        <dbReference type="Proteomes" id="UP000222106"/>
    </source>
</evidence>
<gene>
    <name evidence="1" type="ORF">ATJ97_3357</name>
</gene>
<comment type="caution">
    <text evidence="1">The sequence shown here is derived from an EMBL/GenBank/DDBJ whole genome shotgun (WGS) entry which is preliminary data.</text>
</comment>
<accession>A0A2A9ERD9</accession>
<dbReference type="Proteomes" id="UP000222106">
    <property type="component" value="Unassembled WGS sequence"/>
</dbReference>
<proteinExistence type="predicted"/>
<sequence length="348" mass="38409">MSTLTAPVRALAPAEWTVRASAHAARADALTADRRARRSRHEKHPIEDFLVEYYPVRPAQLARWHPGVGVALLADGRPDADAALAERAGWRWHTTLPDGAAPPSVIVTTSTRYPHRSCDDDGPERDEPVALPADGVGRDVPSAVVLDVEAFLADRGEGVRWIDDLLRRTAARPAHLGCLGLHEWAMVYRQREHRHQLPLRLGQAGTDAVVEAHPIRCTHFDAFRFFTEPARPLNRLQPDRATQPDLEQPGCLHANMDLLKAALKLGPACPGELLLDCFELARDIRLLDMQASPYDVTSLGHEPVAIETPAGRAEYVARQREFSDRAAPLRSRLLEVTTTLLAADASSR</sequence>
<evidence type="ECO:0008006" key="3">
    <source>
        <dbReference type="Google" id="ProtNLM"/>
    </source>
</evidence>
<keyword evidence="2" id="KW-1185">Reference proteome</keyword>
<dbReference type="RefSeq" id="WP_098484663.1">
    <property type="nucleotide sequence ID" value="NZ_PDJI01000004.1"/>
</dbReference>